<evidence type="ECO:0000256" key="1">
    <source>
        <dbReference type="SAM" id="SignalP"/>
    </source>
</evidence>
<accession>A0A1J4V570</accession>
<dbReference type="InterPro" id="IPR006626">
    <property type="entry name" value="PbH1"/>
</dbReference>
<evidence type="ECO:0000259" key="2">
    <source>
        <dbReference type="Pfam" id="PF05048"/>
    </source>
</evidence>
<dbReference type="SUPFAM" id="SSF47090">
    <property type="entry name" value="PGBD-like"/>
    <property type="match status" value="2"/>
</dbReference>
<dbReference type="Gene3D" id="1.10.101.10">
    <property type="entry name" value="PGBD-like superfamily/PGBD"/>
    <property type="match status" value="2"/>
</dbReference>
<feature type="domain" description="Periplasmic copper-binding protein NosD beta helix" evidence="2">
    <location>
        <begin position="642"/>
        <end position="763"/>
    </location>
</feature>
<dbReference type="Gene3D" id="2.160.20.10">
    <property type="entry name" value="Single-stranded right-handed beta-helix, Pectin lyase-like"/>
    <property type="match status" value="1"/>
</dbReference>
<dbReference type="Proteomes" id="UP000181992">
    <property type="component" value="Unassembled WGS sequence"/>
</dbReference>
<organism evidence="3 4">
    <name type="scientific">Candidatus Nomurabacteria bacterium CG1_02_43_90</name>
    <dbReference type="NCBI Taxonomy" id="1805281"/>
    <lineage>
        <taxon>Bacteria</taxon>
        <taxon>Candidatus Nomuraibacteriota</taxon>
    </lineage>
</organism>
<evidence type="ECO:0000313" key="3">
    <source>
        <dbReference type="EMBL" id="OIO31152.1"/>
    </source>
</evidence>
<sequence length="1615" mass="169454">MRSLSFFALLTLPFLASASTISGVVYSDEGVTHATSTVRLVVNGTTAYSTATDTNGAYTISIVDPVAGTPITAYLDNLNGITGGVVTRFNSGNIPSLDIYQNELIVRHEDVGPLTNADIGLCDSVNGPACANPNLHMNVSGGALTVVNDWRLYLWAGKTFQPGGTVTLEAGAISSGAGGDIKWGSSTSTLSILTNNLSVGGDWDNTNNGIFASSPNQLTNFTATSTGFSLAGSMNDSNTFQRLSFLGATSSAWTIQSSLRVSATSTDALVIHSGTVTLGSSPNTNLEVMGGFKVANTVGETATFQTTSPANGSLNYIYENATTTPSCANCTISVGASSGAGSGTFKVGKNIVLELNGKTSDVGLEVESTGYTEILGSLDASDTVASVVSTPTSTTITVSGIPWAGQNFVGDFVRVSNTSSLAFGQVYNVSAMTSNSITFSAMSTSTDANPSITSGTTCATGTSCGITLSSSLLYTPLQQYIGRYVHNVTQDKYYLIANADTTAQSLTIVTSRPDSIATMHAGDSIEVVDGIRSGDTFSVVSPAHITKESGTLCTSVNGAGTGYVLGKAGSEIIVRYTDICNLGRGAANRDGIVTNANGANLGEGFTLEKSRIQSMGYRAIDFYYASNNVFPKGVLNNFINGTPNYGIQVNSSVNNQFSWNRVKNTANAISLDTSNNANNIVSNNNFGPLNSNGVHNIGANNLIVNNHLFGNLNAGIRMTKKSRVTTVAGNDIFGNQYSGYWVESSKNQTFVSNKVYANSAGATFGVADTYGDAGIVSGTRIIGDTIGSPASNLFENTSFDGGGHTVSLFNTSLVSATSTNRVARSGSITNSQSSTMQKDIAGPGTLTFDWRVGSEGSYDFIRFYINGVLKNSASGILPWTPQSFSLGAGTSTLKFVFSEDNSSVKSINAGEVDNIKLDGTTVDDFEAGTLSGWALSGNANWINTPEFDNVGGVQNTGAYLLSKGSGSTQLWGNYTLPSDNGETPQNESIEKYNYANNLWEKSTTQHYYSGTGTEDTNLDLDLSSANLSAGPYVYRASATTAGACTSASTWNVIRYDSQGNEASVGAALCGQQFTDTTNGVQVKFKIDGGTPTAYVYGNTYIFTVWDASNDSANQKTTQIMQNGNKITVALGTTLESKGGGAGVDQFTNWSCQDLSGSSWNLDATGTTTIQESKFQGLNLIAGTATMVNSLLTGIGFPVVSGTGVLNRDWYLSLHAVDKNNHAVNVPTTGSAFSLSEISASSTIWTALGGGWGTATSSASFDTGVNGYIPQPLSDGAIRIREYFQNASSTTFYTYQVNSTPLYTYDYFSSHGKYITSIGTTSTTTESVIGPLWYRDIIGNEGSLPSLATNPPINGTILASVFNPNPAPVVIIGGGNGPPVGFFGSFFSPTKDTSESKKENIPATSLSTEKIAVSPLTASSSMKTSHLFTTTLMQGSRGEEVASLQELLGVEKTSYFGALTQTALKAFQTKYNIVSSGTPEQTGFGVLGPKTRAKINEIAYENPIKIETPAIPSSSSSLSSLFSFTRNLSEGFSGEEIKALQKFLNRDADTRITQTGPGSLGNETPYFGALTQTALKAFQTKYNIVSSGTPEQTGFGVLGPKTRAKINELLMLKENN</sequence>
<reference evidence="3 4" key="1">
    <citation type="journal article" date="2016" name="Environ. Microbiol.">
        <title>Genomic resolution of a cold subsurface aquifer community provides metabolic insights for novel microbes adapted to high CO concentrations.</title>
        <authorList>
            <person name="Probst A.J."/>
            <person name="Castelle C.J."/>
            <person name="Singh A."/>
            <person name="Brown C.T."/>
            <person name="Anantharaman K."/>
            <person name="Sharon I."/>
            <person name="Hug L.A."/>
            <person name="Burstein D."/>
            <person name="Emerson J.B."/>
            <person name="Thomas B.C."/>
            <person name="Banfield J.F."/>
        </authorList>
    </citation>
    <scope>NUCLEOTIDE SEQUENCE [LARGE SCALE GENOMIC DNA]</scope>
    <source>
        <strain evidence="3">CG1_02_43_90</strain>
    </source>
</reference>
<gene>
    <name evidence="3" type="ORF">AUJ77_00575</name>
</gene>
<dbReference type="SUPFAM" id="SSF51126">
    <property type="entry name" value="Pectin lyase-like"/>
    <property type="match status" value="1"/>
</dbReference>
<evidence type="ECO:0000313" key="4">
    <source>
        <dbReference type="Proteomes" id="UP000181992"/>
    </source>
</evidence>
<proteinExistence type="predicted"/>
<dbReference type="STRING" id="1805281.AUJ77_00575"/>
<dbReference type="EMBL" id="MNVN01000006">
    <property type="protein sequence ID" value="OIO31152.1"/>
    <property type="molecule type" value="Genomic_DNA"/>
</dbReference>
<dbReference type="SMART" id="SM00710">
    <property type="entry name" value="PbH1"/>
    <property type="match status" value="5"/>
</dbReference>
<keyword evidence="1" id="KW-0732">Signal</keyword>
<dbReference type="Pfam" id="PF05048">
    <property type="entry name" value="NosD"/>
    <property type="match status" value="1"/>
</dbReference>
<feature type="signal peptide" evidence="1">
    <location>
        <begin position="1"/>
        <end position="18"/>
    </location>
</feature>
<comment type="caution">
    <text evidence="3">The sequence shown here is derived from an EMBL/GenBank/DDBJ whole genome shotgun (WGS) entry which is preliminary data.</text>
</comment>
<dbReference type="InterPro" id="IPR012334">
    <property type="entry name" value="Pectin_lyas_fold"/>
</dbReference>
<dbReference type="InterPro" id="IPR011050">
    <property type="entry name" value="Pectin_lyase_fold/virulence"/>
</dbReference>
<protein>
    <recommendedName>
        <fullName evidence="2">Periplasmic copper-binding protein NosD beta helix domain-containing protein</fullName>
    </recommendedName>
</protein>
<dbReference type="InterPro" id="IPR036365">
    <property type="entry name" value="PGBD-like_sf"/>
</dbReference>
<name>A0A1J4V570_9BACT</name>
<dbReference type="InterPro" id="IPR007742">
    <property type="entry name" value="NosD_dom"/>
</dbReference>
<dbReference type="InterPro" id="IPR036366">
    <property type="entry name" value="PGBDSf"/>
</dbReference>
<feature type="chain" id="PRO_5012362580" description="Periplasmic copper-binding protein NosD beta helix domain-containing protein" evidence="1">
    <location>
        <begin position="19"/>
        <end position="1615"/>
    </location>
</feature>